<feature type="transmembrane region" description="Helical" evidence="1">
    <location>
        <begin position="224"/>
        <end position="244"/>
    </location>
</feature>
<dbReference type="Pfam" id="PF09586">
    <property type="entry name" value="YfhO"/>
    <property type="match status" value="1"/>
</dbReference>
<feature type="transmembrane region" description="Helical" evidence="1">
    <location>
        <begin position="493"/>
        <end position="511"/>
    </location>
</feature>
<evidence type="ECO:0000256" key="1">
    <source>
        <dbReference type="SAM" id="Phobius"/>
    </source>
</evidence>
<evidence type="ECO:0008006" key="3">
    <source>
        <dbReference type="Google" id="ProtNLM"/>
    </source>
</evidence>
<keyword evidence="1" id="KW-1133">Transmembrane helix</keyword>
<sequence length="901" mass="95942">MTFLAHRARAGRLTPVGLALLPFLVYGRFILGDELASADVFLAYRPVHAWLADGLRRGYVPLWNRDLLGGFPLAFSEYGWFSPLNWLPLALLGGHAGFYAAVALYVALAGLAAYALARDWGVSRTAALVAALVYSESPYVTAGTPLLNQGAAYWALPALLLLVRMARRDHAFAAPLAGVVIALTLLGSHPQLAVLTLGPPALYAGGALVADVMQSGMRGGRWRASTALAAAGACGAAVSAVRFLPTLSLLDASERSGGLSLAASAIGSVAPHNLLAGFLFPSLQVPRAINAQWTAYAGILPLALAFEPTWRALRGRIGWHLAEPPRPLVVWVALLGVCGALLALGTNTPLFRTLQGTPLLTYFREPSRFLLWTLLSIGVLAGLGLDQALSRGIRGSAARHSKHNAVGGATDNLAKAIESDEYRRTLKPLALALFVVCAFAAASVVLKVAEPRALEWLYLNAVPRTTPRDYPPEHYAAVARSAWLSVVRAAHPLAPGLFVPLASLLAWAWWWGWARRSAWARPAAVAAVALPLLAYSQVRLPAIPAHVVRSEDAVAAITYVPMAAVDDTSLQPRVLSWLPLAADFENRVRLEAVGHNGDVASYRLLRRLLAPNFGVLARVPQLDGYENLMTREQAVLTGALGSERIGAGTPLALSRSGLGERRRLIGERWPLLEAAGVGTLLSVERLQPATWPVSVRYRLGPAPQDDLPNVNTFSLSQPRPRVYVATTWQTVTSADEAARALMAGPEPDGTPRTVVTANDLSPATAQVMSGRGAIAGAALPEARIMRYREREVVVEVSTDSDALLVLLDAAAPGWSASVGGIEAPILTTNVAFRAVAVPAGRHVARFEYTPPHWRLALIVTGVASLTLVAWLFLSVVWLLHGGRARSMNGPAPDAGRAAESP</sequence>
<feature type="transmembrane region" description="Helical" evidence="1">
    <location>
        <begin position="429"/>
        <end position="449"/>
    </location>
</feature>
<feature type="transmembrane region" description="Helical" evidence="1">
    <location>
        <begin position="369"/>
        <end position="389"/>
    </location>
</feature>
<keyword evidence="1" id="KW-0472">Membrane</keyword>
<accession>A0A6J4J889</accession>
<dbReference type="InterPro" id="IPR018580">
    <property type="entry name" value="Uncharacterised_YfhO"/>
</dbReference>
<reference evidence="2" key="1">
    <citation type="submission" date="2020-02" db="EMBL/GenBank/DDBJ databases">
        <authorList>
            <person name="Meier V. D."/>
        </authorList>
    </citation>
    <scope>NUCLEOTIDE SEQUENCE</scope>
    <source>
        <strain evidence="2">AVDCRST_MAG77</strain>
    </source>
</reference>
<dbReference type="EMBL" id="CADCTC010000178">
    <property type="protein sequence ID" value="CAA9271643.1"/>
    <property type="molecule type" value="Genomic_DNA"/>
</dbReference>
<dbReference type="PANTHER" id="PTHR38454">
    <property type="entry name" value="INTEGRAL MEMBRANE PROTEIN-RELATED"/>
    <property type="match status" value="1"/>
</dbReference>
<feature type="transmembrane region" description="Helical" evidence="1">
    <location>
        <begin position="328"/>
        <end position="349"/>
    </location>
</feature>
<name>A0A6J4J889_9CHLR</name>
<gene>
    <name evidence="2" type="ORF">AVDCRST_MAG77-3260</name>
</gene>
<feature type="transmembrane region" description="Helical" evidence="1">
    <location>
        <begin position="96"/>
        <end position="117"/>
    </location>
</feature>
<dbReference type="PANTHER" id="PTHR38454:SF1">
    <property type="entry name" value="INTEGRAL MEMBRANE PROTEIN"/>
    <property type="match status" value="1"/>
</dbReference>
<feature type="transmembrane region" description="Helical" evidence="1">
    <location>
        <begin position="170"/>
        <end position="186"/>
    </location>
</feature>
<feature type="transmembrane region" description="Helical" evidence="1">
    <location>
        <begin position="12"/>
        <end position="31"/>
    </location>
</feature>
<keyword evidence="1" id="KW-0812">Transmembrane</keyword>
<organism evidence="2">
    <name type="scientific">uncultured Chloroflexota bacterium</name>
    <dbReference type="NCBI Taxonomy" id="166587"/>
    <lineage>
        <taxon>Bacteria</taxon>
        <taxon>Bacillati</taxon>
        <taxon>Chloroflexota</taxon>
        <taxon>environmental samples</taxon>
    </lineage>
</organism>
<evidence type="ECO:0000313" key="2">
    <source>
        <dbReference type="EMBL" id="CAA9271643.1"/>
    </source>
</evidence>
<feature type="transmembrane region" description="Helical" evidence="1">
    <location>
        <begin position="855"/>
        <end position="879"/>
    </location>
</feature>
<protein>
    <recommendedName>
        <fullName evidence="3">YfhO family protein</fullName>
    </recommendedName>
</protein>
<feature type="transmembrane region" description="Helical" evidence="1">
    <location>
        <begin position="288"/>
        <end position="307"/>
    </location>
</feature>
<dbReference type="AlphaFoldDB" id="A0A6J4J889"/>
<proteinExistence type="predicted"/>